<evidence type="ECO:0000256" key="1">
    <source>
        <dbReference type="PROSITE-ProRule" id="PRU00175"/>
    </source>
</evidence>
<dbReference type="Proteomes" id="UP000070544">
    <property type="component" value="Unassembled WGS sequence"/>
</dbReference>
<keyword evidence="1" id="KW-0862">Zinc</keyword>
<keyword evidence="4" id="KW-0732">Signal</keyword>
<gene>
    <name evidence="6" type="ORF">M427DRAFT_69509</name>
</gene>
<dbReference type="Pfam" id="PF13639">
    <property type="entry name" value="zf-RING_2"/>
    <property type="match status" value="1"/>
</dbReference>
<evidence type="ECO:0000259" key="5">
    <source>
        <dbReference type="PROSITE" id="PS50089"/>
    </source>
</evidence>
<dbReference type="InterPro" id="IPR051826">
    <property type="entry name" value="E3_ubiquitin-ligase_domain"/>
</dbReference>
<dbReference type="EMBL" id="KQ965756">
    <property type="protein sequence ID" value="KXS16185.1"/>
    <property type="molecule type" value="Genomic_DNA"/>
</dbReference>
<feature type="compositionally biased region" description="Low complexity" evidence="2">
    <location>
        <begin position="169"/>
        <end position="181"/>
    </location>
</feature>
<dbReference type="CDD" id="cd16448">
    <property type="entry name" value="RING-H2"/>
    <property type="match status" value="1"/>
</dbReference>
<dbReference type="GO" id="GO:0008270">
    <property type="term" value="F:zinc ion binding"/>
    <property type="evidence" value="ECO:0007669"/>
    <property type="project" value="UniProtKB-KW"/>
</dbReference>
<keyword evidence="3" id="KW-0472">Membrane</keyword>
<keyword evidence="7" id="KW-1185">Reference proteome</keyword>
<evidence type="ECO:0000256" key="3">
    <source>
        <dbReference type="SAM" id="Phobius"/>
    </source>
</evidence>
<feature type="region of interest" description="Disordered" evidence="2">
    <location>
        <begin position="166"/>
        <end position="185"/>
    </location>
</feature>
<feature type="chain" id="PRO_5007296227" description="RING-type domain-containing protein" evidence="4">
    <location>
        <begin position="32"/>
        <end position="337"/>
    </location>
</feature>
<keyword evidence="3" id="KW-1133">Transmembrane helix</keyword>
<dbReference type="InterPro" id="IPR013083">
    <property type="entry name" value="Znf_RING/FYVE/PHD"/>
</dbReference>
<keyword evidence="1" id="KW-0479">Metal-binding</keyword>
<feature type="compositionally biased region" description="Basic and acidic residues" evidence="2">
    <location>
        <begin position="314"/>
        <end position="337"/>
    </location>
</feature>
<reference evidence="6 7" key="1">
    <citation type="journal article" date="2015" name="Genome Biol. Evol.">
        <title>Phylogenomic analyses indicate that early fungi evolved digesting cell walls of algal ancestors of land plants.</title>
        <authorList>
            <person name="Chang Y."/>
            <person name="Wang S."/>
            <person name="Sekimoto S."/>
            <person name="Aerts A.L."/>
            <person name="Choi C."/>
            <person name="Clum A."/>
            <person name="LaButti K.M."/>
            <person name="Lindquist E.A."/>
            <person name="Yee Ngan C."/>
            <person name="Ohm R.A."/>
            <person name="Salamov A.A."/>
            <person name="Grigoriev I.V."/>
            <person name="Spatafora J.W."/>
            <person name="Berbee M.L."/>
        </authorList>
    </citation>
    <scope>NUCLEOTIDE SEQUENCE [LARGE SCALE GENOMIC DNA]</scope>
    <source>
        <strain evidence="6 7">JEL478</strain>
    </source>
</reference>
<dbReference type="SMART" id="SM00184">
    <property type="entry name" value="RING"/>
    <property type="match status" value="1"/>
</dbReference>
<keyword evidence="1" id="KW-0863">Zinc-finger</keyword>
<evidence type="ECO:0000256" key="4">
    <source>
        <dbReference type="SAM" id="SignalP"/>
    </source>
</evidence>
<sequence length="337" mass="35832">MGVRTPRRSPLPLSPRCLALLLLTPAPRCLAQILPAPPSAANVTDSASDTANSILLASTITITATIVLLVSLSLGALLTYKFVIQRRLRNDLRPLHLQNPDLYRALISGRVPGIHARDPHDPRDPYYHGKTLDPMKLQHLAAQPAREVDLADLGFNSCVVDVDAEADSGADSNSNSDSSSSRTSPPCPICLCPLLEPTTSTLRHLPCHHVFHSACVDAWLVAWRGTCPVCRADVEAEMEKGACAANKSSVAVAVAGQGQAQEENGRDGGEKNEHDHEHVHGAEGEGASSDRTVDVSPADPQDPVLHPTVSARAPDGDEAAHALHPARALEDSTKAQI</sequence>
<dbReference type="PROSITE" id="PS50089">
    <property type="entry name" value="ZF_RING_2"/>
    <property type="match status" value="1"/>
</dbReference>
<evidence type="ECO:0000313" key="6">
    <source>
        <dbReference type="EMBL" id="KXS16185.1"/>
    </source>
</evidence>
<organism evidence="6 7">
    <name type="scientific">Gonapodya prolifera (strain JEL478)</name>
    <name type="common">Monoblepharis prolifera</name>
    <dbReference type="NCBI Taxonomy" id="1344416"/>
    <lineage>
        <taxon>Eukaryota</taxon>
        <taxon>Fungi</taxon>
        <taxon>Fungi incertae sedis</taxon>
        <taxon>Chytridiomycota</taxon>
        <taxon>Chytridiomycota incertae sedis</taxon>
        <taxon>Monoblepharidomycetes</taxon>
        <taxon>Monoblepharidales</taxon>
        <taxon>Gonapodyaceae</taxon>
        <taxon>Gonapodya</taxon>
    </lineage>
</organism>
<protein>
    <recommendedName>
        <fullName evidence="5">RING-type domain-containing protein</fullName>
    </recommendedName>
</protein>
<dbReference type="PANTHER" id="PTHR22765">
    <property type="entry name" value="RING FINGER AND PROTEASE ASSOCIATED DOMAIN-CONTAINING"/>
    <property type="match status" value="1"/>
</dbReference>
<feature type="domain" description="RING-type" evidence="5">
    <location>
        <begin position="187"/>
        <end position="231"/>
    </location>
</feature>
<dbReference type="PANTHER" id="PTHR22765:SF434">
    <property type="entry name" value="GB|AAD18119.1-RELATED"/>
    <property type="match status" value="1"/>
</dbReference>
<feature type="compositionally biased region" description="Basic and acidic residues" evidence="2">
    <location>
        <begin position="263"/>
        <end position="283"/>
    </location>
</feature>
<dbReference type="Gene3D" id="3.30.40.10">
    <property type="entry name" value="Zinc/RING finger domain, C3HC4 (zinc finger)"/>
    <property type="match status" value="1"/>
</dbReference>
<dbReference type="AlphaFoldDB" id="A0A139AID8"/>
<keyword evidence="3" id="KW-0812">Transmembrane</keyword>
<dbReference type="OrthoDB" id="8062037at2759"/>
<evidence type="ECO:0000313" key="7">
    <source>
        <dbReference type="Proteomes" id="UP000070544"/>
    </source>
</evidence>
<dbReference type="SUPFAM" id="SSF57850">
    <property type="entry name" value="RING/U-box"/>
    <property type="match status" value="1"/>
</dbReference>
<dbReference type="InterPro" id="IPR001841">
    <property type="entry name" value="Znf_RING"/>
</dbReference>
<dbReference type="GO" id="GO:0006511">
    <property type="term" value="P:ubiquitin-dependent protein catabolic process"/>
    <property type="evidence" value="ECO:0007669"/>
    <property type="project" value="TreeGrafter"/>
</dbReference>
<feature type="region of interest" description="Disordered" evidence="2">
    <location>
        <begin position="256"/>
        <end position="337"/>
    </location>
</feature>
<dbReference type="GO" id="GO:0061630">
    <property type="term" value="F:ubiquitin protein ligase activity"/>
    <property type="evidence" value="ECO:0007669"/>
    <property type="project" value="TreeGrafter"/>
</dbReference>
<proteinExistence type="predicted"/>
<accession>A0A139AID8</accession>
<feature type="signal peptide" evidence="4">
    <location>
        <begin position="1"/>
        <end position="31"/>
    </location>
</feature>
<feature type="transmembrane region" description="Helical" evidence="3">
    <location>
        <begin position="55"/>
        <end position="80"/>
    </location>
</feature>
<name>A0A139AID8_GONPJ</name>
<evidence type="ECO:0000256" key="2">
    <source>
        <dbReference type="SAM" id="MobiDB-lite"/>
    </source>
</evidence>